<evidence type="ECO:0000256" key="4">
    <source>
        <dbReference type="ARBA" id="ARBA00022989"/>
    </source>
</evidence>
<dbReference type="InterPro" id="IPR009606">
    <property type="entry name" value="DEAL/Modifying_wall_lignin1/2"/>
</dbReference>
<evidence type="ECO:0000313" key="8">
    <source>
        <dbReference type="EMBL" id="EFJ19939.1"/>
    </source>
</evidence>
<dbReference type="KEGG" id="smo:SELMODRAFT_110004"/>
<keyword evidence="9" id="KW-1185">Reference proteome</keyword>
<comment type="subcellular location">
    <subcellularLocation>
        <location evidence="1">Endomembrane system</location>
        <topology evidence="1">Multi-pass membrane protein</topology>
    </subcellularLocation>
</comment>
<name>D8S6G3_SELML</name>
<protein>
    <submittedName>
        <fullName evidence="8">Uncharacterized protein</fullName>
    </submittedName>
</protein>
<keyword evidence="5 7" id="KW-0472">Membrane</keyword>
<dbReference type="PANTHER" id="PTHR31769">
    <property type="entry name" value="OS07G0462200 PROTEIN-RELATED"/>
    <property type="match status" value="1"/>
</dbReference>
<comment type="similarity">
    <text evidence="6">Belongs to the DESIGUAL family.</text>
</comment>
<evidence type="ECO:0000256" key="3">
    <source>
        <dbReference type="ARBA" id="ARBA00022729"/>
    </source>
</evidence>
<dbReference type="AlphaFoldDB" id="D8S6G3"/>
<evidence type="ECO:0000256" key="6">
    <source>
        <dbReference type="ARBA" id="ARBA00029467"/>
    </source>
</evidence>
<accession>D8S6G3</accession>
<evidence type="ECO:0000313" key="9">
    <source>
        <dbReference type="Proteomes" id="UP000001514"/>
    </source>
</evidence>
<feature type="non-terminal residue" evidence="8">
    <location>
        <position position="1"/>
    </location>
</feature>
<proteinExistence type="inferred from homology"/>
<dbReference type="GO" id="GO:0012505">
    <property type="term" value="C:endomembrane system"/>
    <property type="evidence" value="ECO:0007669"/>
    <property type="project" value="UniProtKB-SubCell"/>
</dbReference>
<feature type="transmembrane region" description="Helical" evidence="7">
    <location>
        <begin position="46"/>
        <end position="68"/>
    </location>
</feature>
<evidence type="ECO:0000256" key="7">
    <source>
        <dbReference type="SAM" id="Phobius"/>
    </source>
</evidence>
<dbReference type="InParanoid" id="D8S6G3"/>
<organism evidence="9">
    <name type="scientific">Selaginella moellendorffii</name>
    <name type="common">Spikemoss</name>
    <dbReference type="NCBI Taxonomy" id="88036"/>
    <lineage>
        <taxon>Eukaryota</taxon>
        <taxon>Viridiplantae</taxon>
        <taxon>Streptophyta</taxon>
        <taxon>Embryophyta</taxon>
        <taxon>Tracheophyta</taxon>
        <taxon>Lycopodiopsida</taxon>
        <taxon>Selaginellales</taxon>
        <taxon>Selaginellaceae</taxon>
        <taxon>Selaginella</taxon>
    </lineage>
</organism>
<evidence type="ECO:0000256" key="1">
    <source>
        <dbReference type="ARBA" id="ARBA00004127"/>
    </source>
</evidence>
<keyword evidence="2 7" id="KW-0812">Transmembrane</keyword>
<evidence type="ECO:0000256" key="2">
    <source>
        <dbReference type="ARBA" id="ARBA00022692"/>
    </source>
</evidence>
<gene>
    <name evidence="8" type="ORF">SELMODRAFT_110004</name>
</gene>
<dbReference type="InterPro" id="IPR052222">
    <property type="entry name" value="DESIGUAL"/>
</dbReference>
<feature type="transmembrane region" description="Helical" evidence="7">
    <location>
        <begin position="12"/>
        <end position="34"/>
    </location>
</feature>
<keyword evidence="4 7" id="KW-1133">Transmembrane helix</keyword>
<dbReference type="Pfam" id="PF06749">
    <property type="entry name" value="DUF1218"/>
    <property type="match status" value="1"/>
</dbReference>
<dbReference type="OMA" id="DSNISTW"/>
<keyword evidence="3" id="KW-0732">Signal</keyword>
<reference evidence="8 9" key="1">
    <citation type="journal article" date="2011" name="Science">
        <title>The Selaginella genome identifies genetic changes associated with the evolution of vascular plants.</title>
        <authorList>
            <person name="Banks J.A."/>
            <person name="Nishiyama T."/>
            <person name="Hasebe M."/>
            <person name="Bowman J.L."/>
            <person name="Gribskov M."/>
            <person name="dePamphilis C."/>
            <person name="Albert V.A."/>
            <person name="Aono N."/>
            <person name="Aoyama T."/>
            <person name="Ambrose B.A."/>
            <person name="Ashton N.W."/>
            <person name="Axtell M.J."/>
            <person name="Barker E."/>
            <person name="Barker M.S."/>
            <person name="Bennetzen J.L."/>
            <person name="Bonawitz N.D."/>
            <person name="Chapple C."/>
            <person name="Cheng C."/>
            <person name="Correa L.G."/>
            <person name="Dacre M."/>
            <person name="DeBarry J."/>
            <person name="Dreyer I."/>
            <person name="Elias M."/>
            <person name="Engstrom E.M."/>
            <person name="Estelle M."/>
            <person name="Feng L."/>
            <person name="Finet C."/>
            <person name="Floyd S.K."/>
            <person name="Frommer W.B."/>
            <person name="Fujita T."/>
            <person name="Gramzow L."/>
            <person name="Gutensohn M."/>
            <person name="Harholt J."/>
            <person name="Hattori M."/>
            <person name="Heyl A."/>
            <person name="Hirai T."/>
            <person name="Hiwatashi Y."/>
            <person name="Ishikawa M."/>
            <person name="Iwata M."/>
            <person name="Karol K.G."/>
            <person name="Koehler B."/>
            <person name="Kolukisaoglu U."/>
            <person name="Kubo M."/>
            <person name="Kurata T."/>
            <person name="Lalonde S."/>
            <person name="Li K."/>
            <person name="Li Y."/>
            <person name="Litt A."/>
            <person name="Lyons E."/>
            <person name="Manning G."/>
            <person name="Maruyama T."/>
            <person name="Michael T.P."/>
            <person name="Mikami K."/>
            <person name="Miyazaki S."/>
            <person name="Morinaga S."/>
            <person name="Murata T."/>
            <person name="Mueller-Roeber B."/>
            <person name="Nelson D.R."/>
            <person name="Obara M."/>
            <person name="Oguri Y."/>
            <person name="Olmstead R.G."/>
            <person name="Onodera N."/>
            <person name="Petersen B.L."/>
            <person name="Pils B."/>
            <person name="Prigge M."/>
            <person name="Rensing S.A."/>
            <person name="Riano-Pachon D.M."/>
            <person name="Roberts A.W."/>
            <person name="Sato Y."/>
            <person name="Scheller H.V."/>
            <person name="Schulz B."/>
            <person name="Schulz C."/>
            <person name="Shakirov E.V."/>
            <person name="Shibagaki N."/>
            <person name="Shinohara N."/>
            <person name="Shippen D.E."/>
            <person name="Soerensen I."/>
            <person name="Sotooka R."/>
            <person name="Sugimoto N."/>
            <person name="Sugita M."/>
            <person name="Sumikawa N."/>
            <person name="Tanurdzic M."/>
            <person name="Theissen G."/>
            <person name="Ulvskov P."/>
            <person name="Wakazuki S."/>
            <person name="Weng J.K."/>
            <person name="Willats W.W."/>
            <person name="Wipf D."/>
            <person name="Wolf P.G."/>
            <person name="Yang L."/>
            <person name="Zimmer A.D."/>
            <person name="Zhu Q."/>
            <person name="Mitros T."/>
            <person name="Hellsten U."/>
            <person name="Loque D."/>
            <person name="Otillar R."/>
            <person name="Salamov A."/>
            <person name="Schmutz J."/>
            <person name="Shapiro H."/>
            <person name="Lindquist E."/>
            <person name="Lucas S."/>
            <person name="Rokhsar D."/>
            <person name="Grigoriev I.V."/>
        </authorList>
    </citation>
    <scope>NUCLEOTIDE SEQUENCE [LARGE SCALE GENOMIC DNA]</scope>
</reference>
<dbReference type="EMBL" id="GL377604">
    <property type="protein sequence ID" value="EFJ19939.1"/>
    <property type="molecule type" value="Genomic_DNA"/>
</dbReference>
<dbReference type="HOGENOM" id="CLU_062329_1_1_1"/>
<dbReference type="Gramene" id="EFJ19939">
    <property type="protein sequence ID" value="EFJ19939"/>
    <property type="gene ID" value="SELMODRAFT_110004"/>
</dbReference>
<evidence type="ECO:0000256" key="5">
    <source>
        <dbReference type="ARBA" id="ARBA00023136"/>
    </source>
</evidence>
<sequence length="131" mass="14184">CEYRAGQATNLGIAAASFLAAGQLFVTLVTRCMCCPCPLKRKAANICAVILFIFSWTMFLVAEIFILVGSSRATLSMKKVKRTSFHDCKAARQEIFGIGAAFAFLTAIASMAYYVCYNKAAQRILHAAGPV</sequence>
<dbReference type="Proteomes" id="UP000001514">
    <property type="component" value="Unassembled WGS sequence"/>
</dbReference>
<feature type="transmembrane region" description="Helical" evidence="7">
    <location>
        <begin position="95"/>
        <end position="116"/>
    </location>
</feature>